<keyword evidence="2 4" id="KW-0694">RNA-binding</keyword>
<evidence type="ECO:0000256" key="3">
    <source>
        <dbReference type="ARBA" id="ARBA00023235"/>
    </source>
</evidence>
<dbReference type="InterPro" id="IPR002942">
    <property type="entry name" value="S4_RNA-bd"/>
</dbReference>
<dbReference type="PANTHER" id="PTHR47683:SF2">
    <property type="entry name" value="RNA-BINDING S4 DOMAIN-CONTAINING PROTEIN"/>
    <property type="match status" value="1"/>
</dbReference>
<dbReference type="FunFam" id="3.10.290.10:FF:000003">
    <property type="entry name" value="Pseudouridine synthase"/>
    <property type="match status" value="1"/>
</dbReference>
<dbReference type="EC" id="5.4.99.-" evidence="5"/>
<dbReference type="EMBL" id="CP032744">
    <property type="protein sequence ID" value="AYJ38730.1"/>
    <property type="molecule type" value="Genomic_DNA"/>
</dbReference>
<evidence type="ECO:0000256" key="5">
    <source>
        <dbReference type="RuleBase" id="RU003887"/>
    </source>
</evidence>
<evidence type="ECO:0000259" key="6">
    <source>
        <dbReference type="SMART" id="SM00363"/>
    </source>
</evidence>
<dbReference type="RefSeq" id="WP_021731604.1">
    <property type="nucleotide sequence ID" value="NZ_AVAI01000119.1"/>
</dbReference>
<dbReference type="AlphaFoldDB" id="A0A098R648"/>
<evidence type="ECO:0000256" key="1">
    <source>
        <dbReference type="ARBA" id="ARBA00008348"/>
    </source>
</evidence>
<dbReference type="InterPro" id="IPR006145">
    <property type="entry name" value="PsdUridine_synth_RsuA/RluA"/>
</dbReference>
<dbReference type="FunFam" id="3.30.70.580:FF:000005">
    <property type="entry name" value="Pseudouridine synthase"/>
    <property type="match status" value="1"/>
</dbReference>
<dbReference type="Proteomes" id="UP000277896">
    <property type="component" value="Chromosome"/>
</dbReference>
<accession>A0A098R648</accession>
<feature type="domain" description="RNA-binding S4" evidence="6">
    <location>
        <begin position="3"/>
        <end position="60"/>
    </location>
</feature>
<protein>
    <recommendedName>
        <fullName evidence="5">Pseudouridine synthase</fullName>
        <ecNumber evidence="5">5.4.99.-</ecNumber>
    </recommendedName>
</protein>
<dbReference type="InterPro" id="IPR020094">
    <property type="entry name" value="TruA/RsuA/RluB/E/F_N"/>
</dbReference>
<dbReference type="SUPFAM" id="SSF55120">
    <property type="entry name" value="Pseudouridine synthase"/>
    <property type="match status" value="1"/>
</dbReference>
<organism evidence="7 10">
    <name type="scientific">Lactiplantibacillus paraplantarum</name>
    <dbReference type="NCBI Taxonomy" id="60520"/>
    <lineage>
        <taxon>Bacteria</taxon>
        <taxon>Bacillati</taxon>
        <taxon>Bacillota</taxon>
        <taxon>Bacilli</taxon>
        <taxon>Lactobacillales</taxon>
        <taxon>Lactobacillaceae</taxon>
        <taxon>Lactiplantibacillus</taxon>
    </lineage>
</organism>
<keyword evidence="3 5" id="KW-0413">Isomerase</keyword>
<evidence type="ECO:0000256" key="2">
    <source>
        <dbReference type="ARBA" id="ARBA00022884"/>
    </source>
</evidence>
<dbReference type="InterPro" id="IPR018496">
    <property type="entry name" value="PsdUridine_synth_RsuA/RluB_CS"/>
</dbReference>
<dbReference type="GO" id="GO:0005829">
    <property type="term" value="C:cytosol"/>
    <property type="evidence" value="ECO:0007669"/>
    <property type="project" value="UniProtKB-ARBA"/>
</dbReference>
<dbReference type="CDD" id="cd02870">
    <property type="entry name" value="PseudoU_synth_RsuA_like"/>
    <property type="match status" value="1"/>
</dbReference>
<keyword evidence="9" id="KW-1185">Reference proteome</keyword>
<evidence type="ECO:0000313" key="10">
    <source>
        <dbReference type="Proteomes" id="UP000277896"/>
    </source>
</evidence>
<gene>
    <name evidence="8" type="primary">rluB</name>
    <name evidence="7" type="ORF">LP667_07845</name>
    <name evidence="8" type="ORF">LPPLD21_00391</name>
</gene>
<comment type="similarity">
    <text evidence="1 5">Belongs to the pseudouridine synthase RsuA family.</text>
</comment>
<name>A0A098R648_9LACO</name>
<dbReference type="Pfam" id="PF00849">
    <property type="entry name" value="PseudoU_synth_2"/>
    <property type="match status" value="1"/>
</dbReference>
<dbReference type="GeneID" id="79807436"/>
<dbReference type="PROSITE" id="PS50889">
    <property type="entry name" value="S4"/>
    <property type="match status" value="1"/>
</dbReference>
<dbReference type="eggNOG" id="COG1187">
    <property type="taxonomic scope" value="Bacteria"/>
</dbReference>
<reference evidence="7 10" key="2">
    <citation type="submission" date="2018-10" db="EMBL/GenBank/DDBJ databases">
        <title>Genome seuquencing of Lactobacillus species.</title>
        <authorList>
            <person name="Baek C."/>
            <person name="Yi H."/>
        </authorList>
    </citation>
    <scope>NUCLEOTIDE SEQUENCE [LARGE SCALE GENOMIC DNA]</scope>
    <source>
        <strain evidence="7 10">DSM 10667</strain>
    </source>
</reference>
<dbReference type="SUPFAM" id="SSF55174">
    <property type="entry name" value="Alpha-L RNA-binding motif"/>
    <property type="match status" value="1"/>
</dbReference>
<dbReference type="Gene3D" id="3.30.70.580">
    <property type="entry name" value="Pseudouridine synthase I, catalytic domain, N-terminal subdomain"/>
    <property type="match status" value="1"/>
</dbReference>
<dbReference type="GO" id="GO:0000455">
    <property type="term" value="P:enzyme-directed rRNA pseudouridine synthesis"/>
    <property type="evidence" value="ECO:0007669"/>
    <property type="project" value="UniProtKB-ARBA"/>
</dbReference>
<dbReference type="SMART" id="SM00363">
    <property type="entry name" value="S4"/>
    <property type="match status" value="1"/>
</dbReference>
<dbReference type="CDD" id="cd00165">
    <property type="entry name" value="S4"/>
    <property type="match status" value="1"/>
</dbReference>
<dbReference type="PROSITE" id="PS01149">
    <property type="entry name" value="PSI_RSU"/>
    <property type="match status" value="1"/>
</dbReference>
<dbReference type="NCBIfam" id="TIGR00093">
    <property type="entry name" value="pseudouridine synthase"/>
    <property type="match status" value="1"/>
</dbReference>
<reference evidence="8 9" key="1">
    <citation type="submission" date="2017-04" db="EMBL/GenBank/DDBJ databases">
        <title>In vitro and in silico characterization of Lactobacillus paraplantarum D2-1, a starter culture for soymilk fermentation.</title>
        <authorList>
            <person name="Endo A."/>
            <person name="Sasaki F."/>
            <person name="Maeno S."/>
            <person name="Kanesaki Y."/>
            <person name="Kubota E."/>
            <person name="Torres G.A."/>
            <person name="Tomita S."/>
            <person name="Nakagawa J."/>
        </authorList>
    </citation>
    <scope>NUCLEOTIDE SEQUENCE [LARGE SCALE GENOMIC DNA]</scope>
    <source>
        <strain evidence="8 9">D2-1</strain>
    </source>
</reference>
<evidence type="ECO:0000313" key="9">
    <source>
        <dbReference type="Proteomes" id="UP000236162"/>
    </source>
</evidence>
<dbReference type="InterPro" id="IPR042092">
    <property type="entry name" value="PsdUridine_s_RsuA/RluB/E/F_cat"/>
</dbReference>
<dbReference type="GO" id="GO:0120159">
    <property type="term" value="F:rRNA pseudouridine synthase activity"/>
    <property type="evidence" value="ECO:0007669"/>
    <property type="project" value="UniProtKB-ARBA"/>
</dbReference>
<evidence type="ECO:0000313" key="8">
    <source>
        <dbReference type="EMBL" id="GBF00889.1"/>
    </source>
</evidence>
<dbReference type="Gene3D" id="3.30.70.1560">
    <property type="entry name" value="Alpha-L RNA-binding motif"/>
    <property type="match status" value="1"/>
</dbReference>
<dbReference type="InterPro" id="IPR036986">
    <property type="entry name" value="S4_RNA-bd_sf"/>
</dbReference>
<dbReference type="Pfam" id="PF01479">
    <property type="entry name" value="S4"/>
    <property type="match status" value="1"/>
</dbReference>
<dbReference type="InterPro" id="IPR050343">
    <property type="entry name" value="RsuA_PseudoU_synthase"/>
</dbReference>
<evidence type="ECO:0000256" key="4">
    <source>
        <dbReference type="PROSITE-ProRule" id="PRU00182"/>
    </source>
</evidence>
<dbReference type="PANTHER" id="PTHR47683">
    <property type="entry name" value="PSEUDOURIDINE SYNTHASE FAMILY PROTEIN-RELATED"/>
    <property type="match status" value="1"/>
</dbReference>
<sequence>MAERLQKVMAEAGIASRRKSEVLITSGHVKVNGTTVTTLGVKVEPSDRVEVDGVPLNAEKLVYYLFYKPRGVVTTVHDEKGRKTVLDFFEDVSERIYPVGRLDYDTSGLLIMTNDGALANRLTHPKYEVKKTYLAKVEGVPTNADLKQLRLGVEIDGRKTAPAKSNLLDSDHKKNNALVQLTIHEGHNHQVKKMLAAVGHPVTKLKRERYGVLDLQSLQPGEYRKLKPIEISKLKGER</sequence>
<dbReference type="InterPro" id="IPR000748">
    <property type="entry name" value="PsdUridine_synth_RsuA/RluB/E/F"/>
</dbReference>
<dbReference type="Gene3D" id="3.10.290.10">
    <property type="entry name" value="RNA-binding S4 domain"/>
    <property type="match status" value="1"/>
</dbReference>
<dbReference type="Proteomes" id="UP000236162">
    <property type="component" value="Unassembled WGS sequence"/>
</dbReference>
<dbReference type="FunFam" id="3.30.70.1560:FF:000001">
    <property type="entry name" value="Pseudouridine synthase"/>
    <property type="match status" value="1"/>
</dbReference>
<dbReference type="GO" id="GO:0003723">
    <property type="term" value="F:RNA binding"/>
    <property type="evidence" value="ECO:0007669"/>
    <property type="project" value="UniProtKB-KW"/>
</dbReference>
<proteinExistence type="inferred from homology"/>
<dbReference type="EMBL" id="BDOR01000001">
    <property type="protein sequence ID" value="GBF00889.1"/>
    <property type="molecule type" value="Genomic_DNA"/>
</dbReference>
<evidence type="ECO:0000313" key="7">
    <source>
        <dbReference type="EMBL" id="AYJ38730.1"/>
    </source>
</evidence>
<dbReference type="InterPro" id="IPR020103">
    <property type="entry name" value="PsdUridine_synth_cat_dom_sf"/>
</dbReference>
<dbReference type="KEGG" id="lpx:ASU28_08300"/>